<name>A0A376AD93_9HYPH</name>
<sequence length="87" mass="9600">MTSRTDLPDTTDRRTRGMRPETVTPTEARQGFRGRPVLIVLLAGIVLAMLVWIPAEWWGNAIAPENPSNQPVQEQAPSPAENTPARP</sequence>
<gene>
    <name evidence="3" type="ORF">RHIZ70_1494</name>
</gene>
<dbReference type="EMBL" id="UEYP01000001">
    <property type="protein sequence ID" value="SSC65786.1"/>
    <property type="molecule type" value="Genomic_DNA"/>
</dbReference>
<feature type="transmembrane region" description="Helical" evidence="2">
    <location>
        <begin position="37"/>
        <end position="55"/>
    </location>
</feature>
<dbReference type="STRING" id="1336235.GCA_000518785_03179"/>
<accession>A0A376AD93</accession>
<dbReference type="OrthoDB" id="8380226at2"/>
<keyword evidence="4" id="KW-1185">Reference proteome</keyword>
<feature type="compositionally biased region" description="Polar residues" evidence="1">
    <location>
        <begin position="66"/>
        <end position="76"/>
    </location>
</feature>
<dbReference type="RefSeq" id="WP_115668823.1">
    <property type="nucleotide sequence ID" value="NZ_UEYP01000001.1"/>
</dbReference>
<dbReference type="AlphaFoldDB" id="A0A376AD93"/>
<feature type="region of interest" description="Disordered" evidence="1">
    <location>
        <begin position="1"/>
        <end position="30"/>
    </location>
</feature>
<organism evidence="3 4">
    <name type="scientific">Ciceribacter selenitireducens ATCC BAA-1503</name>
    <dbReference type="NCBI Taxonomy" id="1336235"/>
    <lineage>
        <taxon>Bacteria</taxon>
        <taxon>Pseudomonadati</taxon>
        <taxon>Pseudomonadota</taxon>
        <taxon>Alphaproteobacteria</taxon>
        <taxon>Hyphomicrobiales</taxon>
        <taxon>Rhizobiaceae</taxon>
        <taxon>Ciceribacter</taxon>
    </lineage>
</organism>
<keyword evidence="2" id="KW-1133">Transmembrane helix</keyword>
<evidence type="ECO:0000256" key="1">
    <source>
        <dbReference type="SAM" id="MobiDB-lite"/>
    </source>
</evidence>
<keyword evidence="2" id="KW-0812">Transmembrane</keyword>
<evidence type="ECO:0000313" key="4">
    <source>
        <dbReference type="Proteomes" id="UP000254764"/>
    </source>
</evidence>
<evidence type="ECO:0000256" key="2">
    <source>
        <dbReference type="SAM" id="Phobius"/>
    </source>
</evidence>
<protein>
    <submittedName>
        <fullName evidence="3">Uncharacterized protein</fullName>
    </submittedName>
</protein>
<feature type="region of interest" description="Disordered" evidence="1">
    <location>
        <begin position="62"/>
        <end position="87"/>
    </location>
</feature>
<evidence type="ECO:0000313" key="3">
    <source>
        <dbReference type="EMBL" id="SSC65786.1"/>
    </source>
</evidence>
<feature type="compositionally biased region" description="Basic and acidic residues" evidence="1">
    <location>
        <begin position="1"/>
        <end position="19"/>
    </location>
</feature>
<keyword evidence="2" id="KW-0472">Membrane</keyword>
<proteinExistence type="predicted"/>
<dbReference type="Proteomes" id="UP000254764">
    <property type="component" value="Unassembled WGS sequence"/>
</dbReference>
<reference evidence="4" key="1">
    <citation type="submission" date="2018-07" db="EMBL/GenBank/DDBJ databases">
        <authorList>
            <person name="Peiro R."/>
            <person name="Begona"/>
            <person name="Cbmso G."/>
            <person name="Lopez M."/>
            <person name="Gonzalez S."/>
        </authorList>
    </citation>
    <scope>NUCLEOTIDE SEQUENCE [LARGE SCALE GENOMIC DNA]</scope>
</reference>